<comment type="caution">
    <text evidence="9">The sequence shown here is derived from an EMBL/GenBank/DDBJ whole genome shotgun (WGS) entry which is preliminary data.</text>
</comment>
<feature type="transmembrane region" description="Helical" evidence="8">
    <location>
        <begin position="80"/>
        <end position="103"/>
    </location>
</feature>
<evidence type="ECO:0000313" key="9">
    <source>
        <dbReference type="EMBL" id="GFG33867.1"/>
    </source>
</evidence>
<keyword evidence="6 8" id="KW-0472">Membrane</keyword>
<keyword evidence="4 8" id="KW-0812">Transmembrane</keyword>
<evidence type="ECO:0000313" key="10">
    <source>
        <dbReference type="Proteomes" id="UP000502823"/>
    </source>
</evidence>
<evidence type="ECO:0000256" key="4">
    <source>
        <dbReference type="ARBA" id="ARBA00022692"/>
    </source>
</evidence>
<keyword evidence="5 8" id="KW-1133">Transmembrane helix</keyword>
<evidence type="ECO:0000256" key="2">
    <source>
        <dbReference type="ARBA" id="ARBA00005327"/>
    </source>
</evidence>
<reference evidence="10" key="1">
    <citation type="submission" date="2020-01" db="EMBL/GenBank/DDBJ databases">
        <title>Draft genome sequence of the Termite Coptotermes fromosanus.</title>
        <authorList>
            <person name="Itakura S."/>
            <person name="Yosikawa Y."/>
            <person name="Umezawa K."/>
        </authorList>
    </citation>
    <scope>NUCLEOTIDE SEQUENCE [LARGE SCALE GENOMIC DNA]</scope>
</reference>
<dbReference type="OrthoDB" id="10647678at2759"/>
<accession>A0A6L2PVS5</accession>
<protein>
    <submittedName>
        <fullName evidence="9">Uncharacterized protein</fullName>
    </submittedName>
</protein>
<feature type="transmembrane region" description="Helical" evidence="8">
    <location>
        <begin position="150"/>
        <end position="167"/>
    </location>
</feature>
<organism evidence="9 10">
    <name type="scientific">Coptotermes formosanus</name>
    <name type="common">Formosan subterranean termite</name>
    <dbReference type="NCBI Taxonomy" id="36987"/>
    <lineage>
        <taxon>Eukaryota</taxon>
        <taxon>Metazoa</taxon>
        <taxon>Ecdysozoa</taxon>
        <taxon>Arthropoda</taxon>
        <taxon>Hexapoda</taxon>
        <taxon>Insecta</taxon>
        <taxon>Pterygota</taxon>
        <taxon>Neoptera</taxon>
        <taxon>Polyneoptera</taxon>
        <taxon>Dictyoptera</taxon>
        <taxon>Blattodea</taxon>
        <taxon>Blattoidea</taxon>
        <taxon>Termitoidae</taxon>
        <taxon>Rhinotermitidae</taxon>
        <taxon>Coptotermes</taxon>
    </lineage>
</organism>
<evidence type="ECO:0000256" key="1">
    <source>
        <dbReference type="ARBA" id="ARBA00004651"/>
    </source>
</evidence>
<dbReference type="PANTHER" id="PTHR21421:SF29">
    <property type="entry name" value="GUSTATORY RECEPTOR 5A FOR TREHALOSE-RELATED"/>
    <property type="match status" value="1"/>
</dbReference>
<keyword evidence="7" id="KW-0675">Receptor</keyword>
<dbReference type="InParanoid" id="A0A6L2PVS5"/>
<dbReference type="Proteomes" id="UP000502823">
    <property type="component" value="Unassembled WGS sequence"/>
</dbReference>
<evidence type="ECO:0000256" key="7">
    <source>
        <dbReference type="ARBA" id="ARBA00023170"/>
    </source>
</evidence>
<dbReference type="InterPro" id="IPR009318">
    <property type="entry name" value="Gustatory_rcpt"/>
</dbReference>
<comment type="similarity">
    <text evidence="2">Belongs to the insect chemoreceptor superfamily. Gustatory receptor (GR) family. Gr5a subfamily.</text>
</comment>
<name>A0A6L2PVS5_COPFO</name>
<keyword evidence="3" id="KW-1003">Cell membrane</keyword>
<feature type="transmembrane region" description="Helical" evidence="8">
    <location>
        <begin position="115"/>
        <end position="138"/>
    </location>
</feature>
<dbReference type="Pfam" id="PF06151">
    <property type="entry name" value="Trehalose_recp"/>
    <property type="match status" value="1"/>
</dbReference>
<comment type="subcellular location">
    <subcellularLocation>
        <location evidence="1">Cell membrane</location>
        <topology evidence="1">Multi-pass membrane protein</topology>
    </subcellularLocation>
</comment>
<sequence length="255" mass="29423">MESKFPTYEHLHRSQIFTFSGNPTEGAVEESERMSVVSLKYLTPTPTVKANVIKLYTKNRIRDVRSINHKKEDKNSLRRVMSFFMLIAQCFGLCPVGGITGLTAQHLRFSWCSWRVGYCVVMMTGMMAGFGFTIAFYMKGFFSFETSSTVMLYSLGFSCCACFMNLARHWPRLEELWQRTEHEQVKYGYPKKLHLNIKIISAVTLAIALAGRILERDSSELQQPLVSDEVPRLLYFKHCPHIIRYEHVLHLSTTL</sequence>
<dbReference type="PANTHER" id="PTHR21421">
    <property type="entry name" value="GUSTATORY RECEPTOR"/>
    <property type="match status" value="1"/>
</dbReference>
<keyword evidence="10" id="KW-1185">Reference proteome</keyword>
<dbReference type="AlphaFoldDB" id="A0A6L2PVS5"/>
<dbReference type="GO" id="GO:0050916">
    <property type="term" value="P:sensory perception of sweet taste"/>
    <property type="evidence" value="ECO:0007669"/>
    <property type="project" value="UniProtKB-ARBA"/>
</dbReference>
<evidence type="ECO:0000256" key="6">
    <source>
        <dbReference type="ARBA" id="ARBA00023136"/>
    </source>
</evidence>
<evidence type="ECO:0000256" key="5">
    <source>
        <dbReference type="ARBA" id="ARBA00022989"/>
    </source>
</evidence>
<proteinExistence type="inferred from homology"/>
<evidence type="ECO:0000256" key="3">
    <source>
        <dbReference type="ARBA" id="ARBA00022475"/>
    </source>
</evidence>
<dbReference type="EMBL" id="BLKM01000457">
    <property type="protein sequence ID" value="GFG33867.1"/>
    <property type="molecule type" value="Genomic_DNA"/>
</dbReference>
<evidence type="ECO:0000256" key="8">
    <source>
        <dbReference type="SAM" id="Phobius"/>
    </source>
</evidence>
<dbReference type="GO" id="GO:0005886">
    <property type="term" value="C:plasma membrane"/>
    <property type="evidence" value="ECO:0007669"/>
    <property type="project" value="UniProtKB-SubCell"/>
</dbReference>
<dbReference type="GO" id="GO:0008527">
    <property type="term" value="F:taste receptor activity"/>
    <property type="evidence" value="ECO:0007669"/>
    <property type="project" value="InterPro"/>
</dbReference>
<gene>
    <name evidence="9" type="ORF">Cfor_11511</name>
</gene>